<dbReference type="STRING" id="300112.A0A4S2KG89"/>
<name>A0A4S2KG89_9HYME</name>
<evidence type="ECO:0000313" key="1">
    <source>
        <dbReference type="EMBL" id="TGZ48441.1"/>
    </source>
</evidence>
<sequence length="144" mass="15912">MLALTERLRPSFTPSSLVLPSTSPNVLTGTMMMGTEVSVQTGENHSQGKSDSPRGDTAKVLNIQRANEIGTESEGRKRETEKEIRFAFECYPMNLTTFSVLADLTNCLSSFKARGDSLRLIIVIQNGRLTLQMNDGLLEFYGSF</sequence>
<dbReference type="EMBL" id="QBLH01002480">
    <property type="protein sequence ID" value="TGZ48441.1"/>
    <property type="molecule type" value="Genomic_DNA"/>
</dbReference>
<comment type="caution">
    <text evidence="1">The sequence shown here is derived from an EMBL/GenBank/DDBJ whole genome shotgun (WGS) entry which is preliminary data.</text>
</comment>
<gene>
    <name evidence="1" type="ORF">DBV15_09012</name>
</gene>
<proteinExistence type="predicted"/>
<evidence type="ECO:0000313" key="2">
    <source>
        <dbReference type="Proteomes" id="UP000310200"/>
    </source>
</evidence>
<dbReference type="AlphaFoldDB" id="A0A4S2KG89"/>
<organism evidence="1 2">
    <name type="scientific">Temnothorax longispinosus</name>
    <dbReference type="NCBI Taxonomy" id="300112"/>
    <lineage>
        <taxon>Eukaryota</taxon>
        <taxon>Metazoa</taxon>
        <taxon>Ecdysozoa</taxon>
        <taxon>Arthropoda</taxon>
        <taxon>Hexapoda</taxon>
        <taxon>Insecta</taxon>
        <taxon>Pterygota</taxon>
        <taxon>Neoptera</taxon>
        <taxon>Endopterygota</taxon>
        <taxon>Hymenoptera</taxon>
        <taxon>Apocrita</taxon>
        <taxon>Aculeata</taxon>
        <taxon>Formicoidea</taxon>
        <taxon>Formicidae</taxon>
        <taxon>Myrmicinae</taxon>
        <taxon>Temnothorax</taxon>
    </lineage>
</organism>
<protein>
    <submittedName>
        <fullName evidence="1">Uncharacterized protein</fullName>
    </submittedName>
</protein>
<accession>A0A4S2KG89</accession>
<keyword evidence="2" id="KW-1185">Reference proteome</keyword>
<reference evidence="1 2" key="1">
    <citation type="journal article" date="2019" name="Philos. Trans. R. Soc. Lond., B, Biol. Sci.">
        <title>Ant behaviour and brain gene expression of defending hosts depend on the ecological success of the intruding social parasite.</title>
        <authorList>
            <person name="Kaur R."/>
            <person name="Stoldt M."/>
            <person name="Jongepier E."/>
            <person name="Feldmeyer B."/>
            <person name="Menzel F."/>
            <person name="Bornberg-Bauer E."/>
            <person name="Foitzik S."/>
        </authorList>
    </citation>
    <scope>NUCLEOTIDE SEQUENCE [LARGE SCALE GENOMIC DNA]</scope>
    <source>
        <tissue evidence="1">Whole body</tissue>
    </source>
</reference>
<dbReference type="Proteomes" id="UP000310200">
    <property type="component" value="Unassembled WGS sequence"/>
</dbReference>